<dbReference type="Pfam" id="PF00485">
    <property type="entry name" value="PRK"/>
    <property type="match status" value="1"/>
</dbReference>
<dbReference type="PATRIC" id="fig|1212489.4.peg.2344"/>
<dbReference type="RefSeq" id="WP_058496490.1">
    <property type="nucleotide sequence ID" value="NZ_CAAAIU010000001.1"/>
</dbReference>
<dbReference type="EMBL" id="LNXY01000027">
    <property type="protein sequence ID" value="KTC85896.1"/>
    <property type="molecule type" value="Genomic_DNA"/>
</dbReference>
<dbReference type="PANTHER" id="PTHR10285">
    <property type="entry name" value="URIDINE KINASE"/>
    <property type="match status" value="1"/>
</dbReference>
<sequence>MANVFVLRIAAPSGGGKTTVADEVVKHYQLQGKRCIKISVDDYYKKDPQPGTNFDHPDAVELELLAAHLEALQEGETIEVPTYSFTKSTRLAETKPITPSEGMIIVVEGIFALNEKLGEINDFKIYVDTRLDICLARRLRRDEIERGTSIEENLAYYEKNIIPNLHFVLDTKAEADFIMPTSNSEDIKKLIEAVDSQVLQPVKSSQPYTTARFFATAETDTQTPRIPEQTTGQTTLISETFGQSSMPGLGGSVN</sequence>
<dbReference type="OrthoDB" id="9764644at2"/>
<gene>
    <name evidence="2" type="ORF">Ldro_2221</name>
</gene>
<dbReference type="GO" id="GO:0005524">
    <property type="term" value="F:ATP binding"/>
    <property type="evidence" value="ECO:0007669"/>
    <property type="project" value="InterPro"/>
</dbReference>
<proteinExistence type="predicted"/>
<accession>A0A0W0SR93</accession>
<name>A0A0W0SR93_9GAMM</name>
<evidence type="ECO:0000313" key="3">
    <source>
        <dbReference type="Proteomes" id="UP000054736"/>
    </source>
</evidence>
<dbReference type="AlphaFoldDB" id="A0A0W0SR93"/>
<evidence type="ECO:0000313" key="2">
    <source>
        <dbReference type="EMBL" id="KTC85896.1"/>
    </source>
</evidence>
<keyword evidence="3" id="KW-1185">Reference proteome</keyword>
<dbReference type="Gene3D" id="3.40.50.300">
    <property type="entry name" value="P-loop containing nucleotide triphosphate hydrolases"/>
    <property type="match status" value="1"/>
</dbReference>
<dbReference type="GO" id="GO:0016301">
    <property type="term" value="F:kinase activity"/>
    <property type="evidence" value="ECO:0007669"/>
    <property type="project" value="UniProtKB-KW"/>
</dbReference>
<organism evidence="2 3">
    <name type="scientific">Legionella drozanskii LLAP-1</name>
    <dbReference type="NCBI Taxonomy" id="1212489"/>
    <lineage>
        <taxon>Bacteria</taxon>
        <taxon>Pseudomonadati</taxon>
        <taxon>Pseudomonadota</taxon>
        <taxon>Gammaproteobacteria</taxon>
        <taxon>Legionellales</taxon>
        <taxon>Legionellaceae</taxon>
        <taxon>Legionella</taxon>
    </lineage>
</organism>
<protein>
    <submittedName>
        <fullName evidence="2">Uridine kinase</fullName>
    </submittedName>
</protein>
<reference evidence="2 3" key="1">
    <citation type="submission" date="2015-11" db="EMBL/GenBank/DDBJ databases">
        <title>Genomic analysis of 38 Legionella species identifies large and diverse effector repertoires.</title>
        <authorList>
            <person name="Burstein D."/>
            <person name="Amaro F."/>
            <person name="Zusman T."/>
            <person name="Lifshitz Z."/>
            <person name="Cohen O."/>
            <person name="Gilbert J.A."/>
            <person name="Pupko T."/>
            <person name="Shuman H.A."/>
            <person name="Segal G."/>
        </authorList>
    </citation>
    <scope>NUCLEOTIDE SEQUENCE [LARGE SCALE GENOMIC DNA]</scope>
    <source>
        <strain evidence="2 3">ATCC 700990</strain>
    </source>
</reference>
<dbReference type="PRINTS" id="PR00988">
    <property type="entry name" value="URIDINKINASE"/>
</dbReference>
<keyword evidence="2" id="KW-0808">Transferase</keyword>
<dbReference type="InterPro" id="IPR027417">
    <property type="entry name" value="P-loop_NTPase"/>
</dbReference>
<dbReference type="Proteomes" id="UP000054736">
    <property type="component" value="Unassembled WGS sequence"/>
</dbReference>
<comment type="caution">
    <text evidence="2">The sequence shown here is derived from an EMBL/GenBank/DDBJ whole genome shotgun (WGS) entry which is preliminary data.</text>
</comment>
<dbReference type="InterPro" id="IPR006083">
    <property type="entry name" value="PRK/URK"/>
</dbReference>
<feature type="domain" description="Phosphoribulokinase/uridine kinase" evidence="1">
    <location>
        <begin position="7"/>
        <end position="187"/>
    </location>
</feature>
<dbReference type="STRING" id="1212489.Ldro_2221"/>
<dbReference type="SUPFAM" id="SSF52540">
    <property type="entry name" value="P-loop containing nucleoside triphosphate hydrolases"/>
    <property type="match status" value="1"/>
</dbReference>
<evidence type="ECO:0000259" key="1">
    <source>
        <dbReference type="Pfam" id="PF00485"/>
    </source>
</evidence>
<keyword evidence="2" id="KW-0418">Kinase</keyword>